<gene>
    <name evidence="3" type="ORF">BKA15_004404</name>
</gene>
<feature type="domain" description="GNAT-like C-terminal" evidence="2">
    <location>
        <begin position="182"/>
        <end position="337"/>
    </location>
</feature>
<name>A0A7Y9IAG0_9ACTN</name>
<reference evidence="3 4" key="1">
    <citation type="submission" date="2020-07" db="EMBL/GenBank/DDBJ databases">
        <title>Sequencing the genomes of 1000 actinobacteria strains.</title>
        <authorList>
            <person name="Klenk H.-P."/>
        </authorList>
    </citation>
    <scope>NUCLEOTIDE SEQUENCE [LARGE SCALE GENOMIC DNA]</scope>
    <source>
        <strain evidence="3 4">DSM 22083</strain>
    </source>
</reference>
<dbReference type="Gene3D" id="3.40.630.120">
    <property type="match status" value="1"/>
</dbReference>
<protein>
    <recommendedName>
        <fullName evidence="5">Acyltransferase</fullName>
    </recommendedName>
</protein>
<keyword evidence="4" id="KW-1185">Reference proteome</keyword>
<comment type="caution">
    <text evidence="3">The sequence shown here is derived from an EMBL/GenBank/DDBJ whole genome shotgun (WGS) entry which is preliminary data.</text>
</comment>
<proteinExistence type="predicted"/>
<evidence type="ECO:0000259" key="2">
    <source>
        <dbReference type="Pfam" id="PF18164"/>
    </source>
</evidence>
<evidence type="ECO:0000313" key="3">
    <source>
        <dbReference type="EMBL" id="NYE73075.1"/>
    </source>
</evidence>
<dbReference type="AlphaFoldDB" id="A0A7Y9IAG0"/>
<evidence type="ECO:0000259" key="1">
    <source>
        <dbReference type="Pfam" id="PF18082"/>
    </source>
</evidence>
<dbReference type="Pfam" id="PF18082">
    <property type="entry name" value="NAT_N"/>
    <property type="match status" value="1"/>
</dbReference>
<dbReference type="InterPro" id="IPR041644">
    <property type="entry name" value="GNAT_C"/>
</dbReference>
<dbReference type="Pfam" id="PF18164">
    <property type="entry name" value="GNAT_C"/>
    <property type="match status" value="1"/>
</dbReference>
<dbReference type="RefSeq" id="WP_179754316.1">
    <property type="nucleotide sequence ID" value="NZ_JACCBU010000001.1"/>
</dbReference>
<feature type="domain" description="N-acyltransferase N-terminal" evidence="1">
    <location>
        <begin position="50"/>
        <end position="178"/>
    </location>
</feature>
<sequence>MNHQASTPAWPRLSLSAVARTLDLAPEVVDRLTPVAGPDGPRLDVPDRETADRLLTRMNTEPEDRATTLAARPDPDGDPELCWLLDRSARLLISQLGQRRPGNPAWAALPGGPVARHLFVWVFLTVTPYVRDHHAAIGLSDDESWASLSALGSSLAGDRRINGRPGLDATWGLPMTFSGTGFRLGRLAYERQPRHTAPGHPILRPGESALNTHIPGNAGPLTPAACDASFDRALDLARGFPEQVAGFGCHSWLMDEQLADHLPAESNIVRFQRRCTAFNDRVRADWAPILHVFRRRFEGPEVPRALLAELPQRTALERAVVGHLRAGGHWYNQTGWFRRLP</sequence>
<evidence type="ECO:0000313" key="4">
    <source>
        <dbReference type="Proteomes" id="UP000569914"/>
    </source>
</evidence>
<dbReference type="EMBL" id="JACCBU010000001">
    <property type="protein sequence ID" value="NYE73075.1"/>
    <property type="molecule type" value="Genomic_DNA"/>
</dbReference>
<accession>A0A7Y9IAG0</accession>
<dbReference type="Proteomes" id="UP000569914">
    <property type="component" value="Unassembled WGS sequence"/>
</dbReference>
<evidence type="ECO:0008006" key="5">
    <source>
        <dbReference type="Google" id="ProtNLM"/>
    </source>
</evidence>
<dbReference type="InterPro" id="IPR041273">
    <property type="entry name" value="NAT_N"/>
</dbReference>
<organism evidence="3 4">
    <name type="scientific">Microlunatus parietis</name>
    <dbReference type="NCBI Taxonomy" id="682979"/>
    <lineage>
        <taxon>Bacteria</taxon>
        <taxon>Bacillati</taxon>
        <taxon>Actinomycetota</taxon>
        <taxon>Actinomycetes</taxon>
        <taxon>Propionibacteriales</taxon>
        <taxon>Propionibacteriaceae</taxon>
        <taxon>Microlunatus</taxon>
    </lineage>
</organism>